<accession>A0A368QED4</accession>
<reference evidence="1" key="2">
    <citation type="submission" date="2015-07" db="EMBL/GenBank/DDBJ databases">
        <authorList>
            <person name="Noorani M."/>
        </authorList>
    </citation>
    <scope>NUCLEOTIDE SEQUENCE</scope>
    <source>
        <strain evidence="1">Yugu1</strain>
    </source>
</reference>
<dbReference type="STRING" id="4555.A0A368QED4"/>
<dbReference type="InterPro" id="IPR039637">
    <property type="entry name" value="CNOT7/CNOT8/Pop2"/>
</dbReference>
<dbReference type="Gene3D" id="3.30.420.10">
    <property type="entry name" value="Ribonuclease H-like superfamily/Ribonuclease H"/>
    <property type="match status" value="2"/>
</dbReference>
<protein>
    <submittedName>
        <fullName evidence="1">Uncharacterized protein</fullName>
    </submittedName>
</protein>
<reference evidence="1" key="1">
    <citation type="journal article" date="2012" name="Nat. Biotechnol.">
        <title>Reference genome sequence of the model plant Setaria.</title>
        <authorList>
            <person name="Bennetzen J.L."/>
            <person name="Schmutz J."/>
            <person name="Wang H."/>
            <person name="Percifield R."/>
            <person name="Hawkins J."/>
            <person name="Pontaroli A.C."/>
            <person name="Estep M."/>
            <person name="Feng L."/>
            <person name="Vaughn J.N."/>
            <person name="Grimwood J."/>
            <person name="Jenkins J."/>
            <person name="Barry K."/>
            <person name="Lindquist E."/>
            <person name="Hellsten U."/>
            <person name="Deshpande S."/>
            <person name="Wang X."/>
            <person name="Wu X."/>
            <person name="Mitros T."/>
            <person name="Triplett J."/>
            <person name="Yang X."/>
            <person name="Ye C.Y."/>
            <person name="Mauro-Herrera M."/>
            <person name="Wang L."/>
            <person name="Li P."/>
            <person name="Sharma M."/>
            <person name="Sharma R."/>
            <person name="Ronald P.C."/>
            <person name="Panaud O."/>
            <person name="Kellogg E.A."/>
            <person name="Brutnell T.P."/>
            <person name="Doust A.N."/>
            <person name="Tuskan G.A."/>
            <person name="Rokhsar D."/>
            <person name="Devos K.M."/>
        </authorList>
    </citation>
    <scope>NUCLEOTIDE SEQUENCE [LARGE SCALE GENOMIC DNA]</scope>
    <source>
        <strain evidence="1">Yugu1</strain>
    </source>
</reference>
<dbReference type="GO" id="GO:0003676">
    <property type="term" value="F:nucleic acid binding"/>
    <property type="evidence" value="ECO:0007669"/>
    <property type="project" value="InterPro"/>
</dbReference>
<dbReference type="EMBL" id="CM003530">
    <property type="protein sequence ID" value="RCV16309.1"/>
    <property type="molecule type" value="Genomic_DNA"/>
</dbReference>
<dbReference type="SUPFAM" id="SSF53098">
    <property type="entry name" value="Ribonuclease H-like"/>
    <property type="match status" value="2"/>
</dbReference>
<gene>
    <name evidence="1" type="ORF">SETIT_3G127700v2</name>
</gene>
<sequence>MVEILCRLGSIADTEFNLLGGAMFQLTLLFGPTRRSGDHCGVKFLRESELILVEHATKGLPASEFKNMLRESGLLQNKNVTWVTFMGYQDFGLIINLLTKDPLPETRLQFLIVYLQLRSYVHGGDLVQAGIGIADTEFNLLGGAMFQLNLLFGPTRRSGDHCGVKFLRESALILEEHATKGLPASEFKNMLRESGLLQNKNVTWVTFMGYQDFGLIINLLTKDPLPETRLQFLLQVVEYFPSSFDCKSFSKYGKCINKERVPGKLYAVATELGAKRTGKGHQAASDALLSLRCLQRPKGLAPDPVFLQEYLRRSLRRLWMSASPTVIAYCSL</sequence>
<dbReference type="OrthoDB" id="696795at2759"/>
<evidence type="ECO:0000313" key="1">
    <source>
        <dbReference type="EMBL" id="RCV16309.1"/>
    </source>
</evidence>
<dbReference type="GO" id="GO:0004535">
    <property type="term" value="F:poly(A)-specific ribonuclease activity"/>
    <property type="evidence" value="ECO:0007669"/>
    <property type="project" value="InterPro"/>
</dbReference>
<dbReference type="GO" id="GO:0030014">
    <property type="term" value="C:CCR4-NOT complex"/>
    <property type="evidence" value="ECO:0007669"/>
    <property type="project" value="InterPro"/>
</dbReference>
<proteinExistence type="predicted"/>
<name>A0A368QED4_SETIT</name>
<dbReference type="AlphaFoldDB" id="A0A368QED4"/>
<dbReference type="InterPro" id="IPR036397">
    <property type="entry name" value="RNaseH_sf"/>
</dbReference>
<dbReference type="InterPro" id="IPR012337">
    <property type="entry name" value="RNaseH-like_sf"/>
</dbReference>
<organism evidence="1">
    <name type="scientific">Setaria italica</name>
    <name type="common">Foxtail millet</name>
    <name type="synonym">Panicum italicum</name>
    <dbReference type="NCBI Taxonomy" id="4555"/>
    <lineage>
        <taxon>Eukaryota</taxon>
        <taxon>Viridiplantae</taxon>
        <taxon>Streptophyta</taxon>
        <taxon>Embryophyta</taxon>
        <taxon>Tracheophyta</taxon>
        <taxon>Spermatophyta</taxon>
        <taxon>Magnoliopsida</taxon>
        <taxon>Liliopsida</taxon>
        <taxon>Poales</taxon>
        <taxon>Poaceae</taxon>
        <taxon>PACMAD clade</taxon>
        <taxon>Panicoideae</taxon>
        <taxon>Panicodae</taxon>
        <taxon>Paniceae</taxon>
        <taxon>Cenchrinae</taxon>
        <taxon>Setaria</taxon>
    </lineage>
</organism>
<dbReference type="PANTHER" id="PTHR10797">
    <property type="entry name" value="CCR4-NOT TRANSCRIPTION COMPLEX SUBUNIT"/>
    <property type="match status" value="1"/>
</dbReference>